<organism evidence="12 13">
    <name type="scientific">Rhypophila decipiens</name>
    <dbReference type="NCBI Taxonomy" id="261697"/>
    <lineage>
        <taxon>Eukaryota</taxon>
        <taxon>Fungi</taxon>
        <taxon>Dikarya</taxon>
        <taxon>Ascomycota</taxon>
        <taxon>Pezizomycotina</taxon>
        <taxon>Sordariomycetes</taxon>
        <taxon>Sordariomycetidae</taxon>
        <taxon>Sordariales</taxon>
        <taxon>Naviculisporaceae</taxon>
        <taxon>Rhypophila</taxon>
    </lineage>
</organism>
<comment type="similarity">
    <text evidence="2">Belongs to the zinc-containing alcohol dehydrogenase family.</text>
</comment>
<feature type="transmembrane region" description="Helical" evidence="10">
    <location>
        <begin position="90"/>
        <end position="108"/>
    </location>
</feature>
<keyword evidence="5 10" id="KW-1133">Transmembrane helix</keyword>
<feature type="transmembrane region" description="Helical" evidence="10">
    <location>
        <begin position="361"/>
        <end position="380"/>
    </location>
</feature>
<feature type="transmembrane region" description="Helical" evidence="10">
    <location>
        <begin position="120"/>
        <end position="139"/>
    </location>
</feature>
<feature type="transmembrane region" description="Helical" evidence="10">
    <location>
        <begin position="52"/>
        <end position="70"/>
    </location>
</feature>
<dbReference type="InterPro" id="IPR011032">
    <property type="entry name" value="GroES-like_sf"/>
</dbReference>
<dbReference type="InterPro" id="IPR020846">
    <property type="entry name" value="MFS_dom"/>
</dbReference>
<dbReference type="Pfam" id="PF00107">
    <property type="entry name" value="ADH_zinc_N"/>
    <property type="match status" value="1"/>
</dbReference>
<evidence type="ECO:0000256" key="8">
    <source>
        <dbReference type="ARBA" id="ARBA00023180"/>
    </source>
</evidence>
<evidence type="ECO:0000256" key="4">
    <source>
        <dbReference type="ARBA" id="ARBA00022692"/>
    </source>
</evidence>
<keyword evidence="7 10" id="KW-0472">Membrane</keyword>
<dbReference type="InterPro" id="IPR013154">
    <property type="entry name" value="ADH-like_N"/>
</dbReference>
<dbReference type="GO" id="GO:0005886">
    <property type="term" value="C:plasma membrane"/>
    <property type="evidence" value="ECO:0007669"/>
    <property type="project" value="TreeGrafter"/>
</dbReference>
<evidence type="ECO:0000256" key="10">
    <source>
        <dbReference type="SAM" id="Phobius"/>
    </source>
</evidence>
<feature type="transmembrane region" description="Helical" evidence="10">
    <location>
        <begin position="178"/>
        <end position="196"/>
    </location>
</feature>
<reference evidence="12" key="2">
    <citation type="submission" date="2023-05" db="EMBL/GenBank/DDBJ databases">
        <authorList>
            <consortium name="Lawrence Berkeley National Laboratory"/>
            <person name="Steindorff A."/>
            <person name="Hensen N."/>
            <person name="Bonometti L."/>
            <person name="Westerberg I."/>
            <person name="Brannstrom I.O."/>
            <person name="Guillou S."/>
            <person name="Cros-Aarteil S."/>
            <person name="Calhoun S."/>
            <person name="Haridas S."/>
            <person name="Kuo A."/>
            <person name="Mondo S."/>
            <person name="Pangilinan J."/>
            <person name="Riley R."/>
            <person name="Labutti K."/>
            <person name="Andreopoulos B."/>
            <person name="Lipzen A."/>
            <person name="Chen C."/>
            <person name="Yanf M."/>
            <person name="Daum C."/>
            <person name="Ng V."/>
            <person name="Clum A."/>
            <person name="Ohm R."/>
            <person name="Martin F."/>
            <person name="Silar P."/>
            <person name="Natvig D."/>
            <person name="Lalanne C."/>
            <person name="Gautier V."/>
            <person name="Ament-Velasquez S.L."/>
            <person name="Kruys A."/>
            <person name="Hutchinson M.I."/>
            <person name="Powell A.J."/>
            <person name="Barry K."/>
            <person name="Miller A.N."/>
            <person name="Grigoriev I.V."/>
            <person name="Debuchy R."/>
            <person name="Gladieux P."/>
            <person name="Thoren M.H."/>
            <person name="Johannesson H."/>
        </authorList>
    </citation>
    <scope>NUCLEOTIDE SEQUENCE</scope>
    <source>
        <strain evidence="12">PSN293</strain>
    </source>
</reference>
<keyword evidence="6" id="KW-0560">Oxidoreductase</keyword>
<feature type="transmembrane region" description="Helical" evidence="10">
    <location>
        <begin position="334"/>
        <end position="352"/>
    </location>
</feature>
<gene>
    <name evidence="12" type="ORF">QBC37DRAFT_487933</name>
</gene>
<dbReference type="InterPro" id="IPR020843">
    <property type="entry name" value="ER"/>
</dbReference>
<feature type="transmembrane region" description="Helical" evidence="10">
    <location>
        <begin position="145"/>
        <end position="166"/>
    </location>
</feature>
<dbReference type="EMBL" id="MU858354">
    <property type="protein sequence ID" value="KAK4206769.1"/>
    <property type="molecule type" value="Genomic_DNA"/>
</dbReference>
<comment type="subcellular location">
    <subcellularLocation>
        <location evidence="1">Membrane</location>
        <topology evidence="1">Multi-pass membrane protein</topology>
    </subcellularLocation>
</comment>
<dbReference type="PANTHER" id="PTHR23501:SF187">
    <property type="entry name" value="MAJOR FACILITATOR SUPERFAMILY (MFS) PROFILE DOMAIN-CONTAINING PROTEIN"/>
    <property type="match status" value="1"/>
</dbReference>
<evidence type="ECO:0000256" key="9">
    <source>
        <dbReference type="SAM" id="MobiDB-lite"/>
    </source>
</evidence>
<comment type="caution">
    <text evidence="12">The sequence shown here is derived from an EMBL/GenBank/DDBJ whole genome shotgun (WGS) entry which is preliminary data.</text>
</comment>
<dbReference type="InterPro" id="IPR047122">
    <property type="entry name" value="Trans-enoyl_RdTase-like"/>
</dbReference>
<dbReference type="InterPro" id="IPR011701">
    <property type="entry name" value="MFS"/>
</dbReference>
<dbReference type="Gene3D" id="1.20.1250.20">
    <property type="entry name" value="MFS general substrate transporter like domains"/>
    <property type="match status" value="2"/>
</dbReference>
<feature type="domain" description="Major facilitator superfamily (MFS) profile" evidence="11">
    <location>
        <begin position="55"/>
        <end position="461"/>
    </location>
</feature>
<keyword evidence="8" id="KW-0325">Glycoprotein</keyword>
<evidence type="ECO:0000313" key="12">
    <source>
        <dbReference type="EMBL" id="KAK4206769.1"/>
    </source>
</evidence>
<dbReference type="InterPro" id="IPR036291">
    <property type="entry name" value="NAD(P)-bd_dom_sf"/>
</dbReference>
<dbReference type="Pfam" id="PF07690">
    <property type="entry name" value="MFS_1"/>
    <property type="match status" value="1"/>
</dbReference>
<evidence type="ECO:0000256" key="2">
    <source>
        <dbReference type="ARBA" id="ARBA00008072"/>
    </source>
</evidence>
<dbReference type="GO" id="GO:0022857">
    <property type="term" value="F:transmembrane transporter activity"/>
    <property type="evidence" value="ECO:0007669"/>
    <property type="project" value="InterPro"/>
</dbReference>
<proteinExistence type="inferred from homology"/>
<feature type="transmembrane region" description="Helical" evidence="10">
    <location>
        <begin position="234"/>
        <end position="252"/>
    </location>
</feature>
<dbReference type="InterPro" id="IPR013149">
    <property type="entry name" value="ADH-like_C"/>
</dbReference>
<dbReference type="Gene3D" id="3.90.180.10">
    <property type="entry name" value="Medium-chain alcohol dehydrogenases, catalytic domain"/>
    <property type="match status" value="1"/>
</dbReference>
<dbReference type="PROSITE" id="PS50850">
    <property type="entry name" value="MFS"/>
    <property type="match status" value="1"/>
</dbReference>
<evidence type="ECO:0000313" key="13">
    <source>
        <dbReference type="Proteomes" id="UP001301769"/>
    </source>
</evidence>
<feature type="transmembrane region" description="Helical" evidence="10">
    <location>
        <begin position="208"/>
        <end position="227"/>
    </location>
</feature>
<dbReference type="GO" id="GO:0016651">
    <property type="term" value="F:oxidoreductase activity, acting on NAD(P)H"/>
    <property type="evidence" value="ECO:0007669"/>
    <property type="project" value="InterPro"/>
</dbReference>
<dbReference type="SUPFAM" id="SSF51735">
    <property type="entry name" value="NAD(P)-binding Rossmann-fold domains"/>
    <property type="match status" value="1"/>
</dbReference>
<sequence>MAVQVPDHTAAKRAADETSDKSSSSIVGQIAAPATREDGVEKAADFERGFRFWTIIIGLGITTLLASLEHTVVTTAAPYILQELDLKENFVWITNAFFICSTALTPLFGQLCDIFGRRWVFLTIIAIFTLGRGICGGASTGNMLIAGRAIQGAGSGGIVLTVNIIVSDLCPLRKRGQYMAVILAVFGLGVAIGPFIGGAIAERTTWRWVFYINLPIGGLSMIIMFFFLRVKRAILGFFALGLFVAFEASGWASEPVMPTRLFKHRTSIVVLCNTFLNTTIYFWYLYFLPVYFQAVALYIPSRAGYSLLPQALAGAPGAMLAAIALSRWGKFKPIHFVGFGLTALGMGLLSLLDQDRSTGEWAVFQIICALGIGIIIDTLLPAFQAPVAEKDQALATSTWGFVRAFGCIWGVAIPAVIFKNFIDGRVGDMVSNAKARELLGAGGAYQSASAAFVLQFEPLDQEEIRALTSASRQDPGVLQLPTSQMPVPTSQTAIIQSPSVTGHGTTQAVISHTVPIPTLDSPDDILIKVSHVALNPCDYKIPSAFPTPGAIIGNDFVGTVVAIHHSSQSAVRKRFPLGTTVCGLIHGSNPGDPSNGAFATYIRASASLVLRVPESWKPSDAATLGSGLTTAFVVLFAQGPGAGLSLPISPDNPGATPPPLDVLVYGASTSVGTMALQLLKLSGAGVIAVCSPHNFGLVKGYGADFVFDYADPETPSRIRQVTNGELEYGLDVIADTESVGTCQAAISRYGGILTVLEKYDWAQEQSSLRRKTVDVRFPLALEIFGKELKLSNGYERPSSEERRKEARKWFEVYQRLLDEGKLRPHPVKVLESGWQSILDGLGVLKSGSVSGYKIVVPLVELSR</sequence>
<dbReference type="AlphaFoldDB" id="A0AAN7B1G0"/>
<keyword evidence="13" id="KW-1185">Reference proteome</keyword>
<dbReference type="SUPFAM" id="SSF103473">
    <property type="entry name" value="MFS general substrate transporter"/>
    <property type="match status" value="1"/>
</dbReference>
<name>A0AAN7B1G0_9PEZI</name>
<dbReference type="Gene3D" id="3.40.50.720">
    <property type="entry name" value="NAD(P)-binding Rossmann-like Domain"/>
    <property type="match status" value="1"/>
</dbReference>
<dbReference type="SUPFAM" id="SSF50129">
    <property type="entry name" value="GroES-like"/>
    <property type="match status" value="1"/>
</dbReference>
<keyword evidence="3" id="KW-0813">Transport</keyword>
<protein>
    <submittedName>
        <fullName evidence="12">Major facilitator superfamily domain-containing protein</fullName>
    </submittedName>
</protein>
<dbReference type="Proteomes" id="UP001301769">
    <property type="component" value="Unassembled WGS sequence"/>
</dbReference>
<dbReference type="CDD" id="cd08249">
    <property type="entry name" value="enoyl_reductase_like"/>
    <property type="match status" value="1"/>
</dbReference>
<dbReference type="CDD" id="cd17502">
    <property type="entry name" value="MFS_Azr1_MDR_like"/>
    <property type="match status" value="1"/>
</dbReference>
<evidence type="ECO:0000256" key="1">
    <source>
        <dbReference type="ARBA" id="ARBA00004141"/>
    </source>
</evidence>
<feature type="transmembrane region" description="Helical" evidence="10">
    <location>
        <begin position="400"/>
        <end position="422"/>
    </location>
</feature>
<feature type="region of interest" description="Disordered" evidence="9">
    <location>
        <begin position="1"/>
        <end position="28"/>
    </location>
</feature>
<evidence type="ECO:0000256" key="7">
    <source>
        <dbReference type="ARBA" id="ARBA00023136"/>
    </source>
</evidence>
<evidence type="ECO:0000256" key="3">
    <source>
        <dbReference type="ARBA" id="ARBA00022448"/>
    </source>
</evidence>
<evidence type="ECO:0000259" key="11">
    <source>
        <dbReference type="PROSITE" id="PS50850"/>
    </source>
</evidence>
<evidence type="ECO:0000256" key="6">
    <source>
        <dbReference type="ARBA" id="ARBA00023002"/>
    </source>
</evidence>
<dbReference type="InterPro" id="IPR036259">
    <property type="entry name" value="MFS_trans_sf"/>
</dbReference>
<dbReference type="Pfam" id="PF08240">
    <property type="entry name" value="ADH_N"/>
    <property type="match status" value="1"/>
</dbReference>
<dbReference type="PANTHER" id="PTHR23501">
    <property type="entry name" value="MAJOR FACILITATOR SUPERFAMILY"/>
    <property type="match status" value="1"/>
</dbReference>
<feature type="compositionally biased region" description="Basic and acidic residues" evidence="9">
    <location>
        <begin position="9"/>
        <end position="20"/>
    </location>
</feature>
<reference evidence="12" key="1">
    <citation type="journal article" date="2023" name="Mol. Phylogenet. Evol.">
        <title>Genome-scale phylogeny and comparative genomics of the fungal order Sordariales.</title>
        <authorList>
            <person name="Hensen N."/>
            <person name="Bonometti L."/>
            <person name="Westerberg I."/>
            <person name="Brannstrom I.O."/>
            <person name="Guillou S."/>
            <person name="Cros-Aarteil S."/>
            <person name="Calhoun S."/>
            <person name="Haridas S."/>
            <person name="Kuo A."/>
            <person name="Mondo S."/>
            <person name="Pangilinan J."/>
            <person name="Riley R."/>
            <person name="LaButti K."/>
            <person name="Andreopoulos B."/>
            <person name="Lipzen A."/>
            <person name="Chen C."/>
            <person name="Yan M."/>
            <person name="Daum C."/>
            <person name="Ng V."/>
            <person name="Clum A."/>
            <person name="Steindorff A."/>
            <person name="Ohm R.A."/>
            <person name="Martin F."/>
            <person name="Silar P."/>
            <person name="Natvig D.O."/>
            <person name="Lalanne C."/>
            <person name="Gautier V."/>
            <person name="Ament-Velasquez S.L."/>
            <person name="Kruys A."/>
            <person name="Hutchinson M.I."/>
            <person name="Powell A.J."/>
            <person name="Barry K."/>
            <person name="Miller A.N."/>
            <person name="Grigoriev I.V."/>
            <person name="Debuchy R."/>
            <person name="Gladieux P."/>
            <person name="Hiltunen Thoren M."/>
            <person name="Johannesson H."/>
        </authorList>
    </citation>
    <scope>NUCLEOTIDE SEQUENCE</scope>
    <source>
        <strain evidence="12">PSN293</strain>
    </source>
</reference>
<dbReference type="SMART" id="SM00829">
    <property type="entry name" value="PKS_ER"/>
    <property type="match status" value="1"/>
</dbReference>
<accession>A0AAN7B1G0</accession>
<evidence type="ECO:0000256" key="5">
    <source>
        <dbReference type="ARBA" id="ARBA00022989"/>
    </source>
</evidence>
<keyword evidence="4 10" id="KW-0812">Transmembrane</keyword>